<dbReference type="GO" id="GO:0016020">
    <property type="term" value="C:membrane"/>
    <property type="evidence" value="ECO:0007669"/>
    <property type="project" value="GOC"/>
</dbReference>
<name>A0AAF0BI82_9PROT</name>
<organism evidence="8 9">
    <name type="scientific">Gimibacter soli</name>
    <dbReference type="NCBI Taxonomy" id="3024400"/>
    <lineage>
        <taxon>Bacteria</taxon>
        <taxon>Pseudomonadati</taxon>
        <taxon>Pseudomonadota</taxon>
        <taxon>Alphaproteobacteria</taxon>
        <taxon>Kordiimonadales</taxon>
        <taxon>Temperatibacteraceae</taxon>
        <taxon>Gimibacter</taxon>
    </lineage>
</organism>
<dbReference type="Pfam" id="PF00149">
    <property type="entry name" value="Metallophos"/>
    <property type="match status" value="1"/>
</dbReference>
<dbReference type="Proteomes" id="UP001217500">
    <property type="component" value="Chromosome"/>
</dbReference>
<dbReference type="RefSeq" id="WP_289504836.1">
    <property type="nucleotide sequence ID" value="NZ_CP116805.1"/>
</dbReference>
<dbReference type="KEGG" id="gso:PH603_04810"/>
<dbReference type="EMBL" id="CP116805">
    <property type="protein sequence ID" value="WCL55078.1"/>
    <property type="molecule type" value="Genomic_DNA"/>
</dbReference>
<dbReference type="AlphaFoldDB" id="A0AAF0BI82"/>
<reference evidence="8" key="1">
    <citation type="submission" date="2023-01" db="EMBL/GenBank/DDBJ databases">
        <title>The genome sequence of Kordiimonadaceae bacterium 6D33.</title>
        <authorList>
            <person name="Liu Y."/>
        </authorList>
    </citation>
    <scope>NUCLEOTIDE SEQUENCE</scope>
    <source>
        <strain evidence="8">6D33</strain>
    </source>
</reference>
<evidence type="ECO:0000256" key="5">
    <source>
        <dbReference type="ARBA" id="ARBA00023211"/>
    </source>
</evidence>
<dbReference type="Gene3D" id="3.60.21.10">
    <property type="match status" value="1"/>
</dbReference>
<proteinExistence type="predicted"/>
<feature type="region of interest" description="Disordered" evidence="6">
    <location>
        <begin position="327"/>
        <end position="346"/>
    </location>
</feature>
<keyword evidence="3" id="KW-0479">Metal-binding</keyword>
<keyword evidence="9" id="KW-1185">Reference proteome</keyword>
<accession>A0AAF0BI82</accession>
<dbReference type="InterPro" id="IPR029052">
    <property type="entry name" value="Metallo-depent_PP-like"/>
</dbReference>
<keyword evidence="5" id="KW-0464">Manganese</keyword>
<dbReference type="GO" id="GO:0008758">
    <property type="term" value="F:UDP-2,3-diacylglucosamine hydrolase activity"/>
    <property type="evidence" value="ECO:0007669"/>
    <property type="project" value="TreeGrafter"/>
</dbReference>
<gene>
    <name evidence="8" type="ORF">PH603_04810</name>
</gene>
<dbReference type="PANTHER" id="PTHR34990:SF2">
    <property type="entry name" value="BLL8164 PROTEIN"/>
    <property type="match status" value="1"/>
</dbReference>
<evidence type="ECO:0000256" key="6">
    <source>
        <dbReference type="SAM" id="MobiDB-lite"/>
    </source>
</evidence>
<keyword evidence="1" id="KW-1003">Cell membrane</keyword>
<dbReference type="InterPro" id="IPR004843">
    <property type="entry name" value="Calcineurin-like_PHP"/>
</dbReference>
<dbReference type="CDD" id="cd07398">
    <property type="entry name" value="MPP_YbbF-LpxH"/>
    <property type="match status" value="1"/>
</dbReference>
<evidence type="ECO:0000256" key="3">
    <source>
        <dbReference type="ARBA" id="ARBA00022723"/>
    </source>
</evidence>
<protein>
    <submittedName>
        <fullName evidence="8">UDP-2,3-diacylglucosamine diphosphatase</fullName>
    </submittedName>
</protein>
<evidence type="ECO:0000256" key="1">
    <source>
        <dbReference type="ARBA" id="ARBA00022475"/>
    </source>
</evidence>
<dbReference type="GO" id="GO:0009245">
    <property type="term" value="P:lipid A biosynthetic process"/>
    <property type="evidence" value="ECO:0007669"/>
    <property type="project" value="TreeGrafter"/>
</dbReference>
<keyword evidence="4" id="KW-0472">Membrane</keyword>
<dbReference type="GO" id="GO:0046872">
    <property type="term" value="F:metal ion binding"/>
    <property type="evidence" value="ECO:0007669"/>
    <property type="project" value="UniProtKB-KW"/>
</dbReference>
<feature type="domain" description="Calcineurin-like phosphoesterase" evidence="7">
    <location>
        <begin position="82"/>
        <end position="281"/>
    </location>
</feature>
<evidence type="ECO:0000259" key="7">
    <source>
        <dbReference type="Pfam" id="PF00149"/>
    </source>
</evidence>
<evidence type="ECO:0000313" key="9">
    <source>
        <dbReference type="Proteomes" id="UP001217500"/>
    </source>
</evidence>
<evidence type="ECO:0000256" key="2">
    <source>
        <dbReference type="ARBA" id="ARBA00022519"/>
    </source>
</evidence>
<dbReference type="InterPro" id="IPR043461">
    <property type="entry name" value="LpxH-like"/>
</dbReference>
<sequence>MKAAHGSNSSFPALAGQPAQSRFDDDDILAFTAIEGGGLAAALGASALLRGIDGDRAGHEDTHDADDNHASNIRRKGKRHFRAVFVSDVHLGTRSSRADLLHDFLKSITCEKLYLVGDIVDGWRLKKSWYWDTRHNDVIRRVLKMAKSGTDVIYIPGNHDEGLRGFVGHNLAGVSLQMEAVHEGLDGRKFWVIHGDEFDGVVKYARWLAHVGDHAYSLLLKLNTAFNRVRRSLGYPYWSLSAYLKHKVKNAVEYIGKFEEAVAHEAGRRGVQGVICGHIHHAERRMIGDIEYLNDGDWVESCTALVETDAGEWDIIRYADEVAAEEAARPPREGRKRRAARDKVAA</sequence>
<dbReference type="SUPFAM" id="SSF56300">
    <property type="entry name" value="Metallo-dependent phosphatases"/>
    <property type="match status" value="1"/>
</dbReference>
<evidence type="ECO:0000313" key="8">
    <source>
        <dbReference type="EMBL" id="WCL55078.1"/>
    </source>
</evidence>
<evidence type="ECO:0000256" key="4">
    <source>
        <dbReference type="ARBA" id="ARBA00023136"/>
    </source>
</evidence>
<keyword evidence="2" id="KW-0997">Cell inner membrane</keyword>
<dbReference type="PANTHER" id="PTHR34990">
    <property type="entry name" value="UDP-2,3-DIACYLGLUCOSAMINE HYDROLASE-RELATED"/>
    <property type="match status" value="1"/>
</dbReference>